<sequence length="137" mass="15289">MLTKPELCRMIVGLVEVNDADLLDQDTILSADVCTHGDRTAVRGIRDLMHRLYLDFDYLASPRFLAETDGKSSSFSGMLSKRYSDPVQRTESRHAYAVALANILDDNDAYTLTKTAEHDSLDRLRELLNGLENPGNG</sequence>
<organism evidence="1 2">
    <name type="scientific">Novipirellula caenicola</name>
    <dbReference type="NCBI Taxonomy" id="1536901"/>
    <lineage>
        <taxon>Bacteria</taxon>
        <taxon>Pseudomonadati</taxon>
        <taxon>Planctomycetota</taxon>
        <taxon>Planctomycetia</taxon>
        <taxon>Pirellulales</taxon>
        <taxon>Pirellulaceae</taxon>
        <taxon>Novipirellula</taxon>
    </lineage>
</organism>
<keyword evidence="2" id="KW-1185">Reference proteome</keyword>
<evidence type="ECO:0000313" key="2">
    <source>
        <dbReference type="Proteomes" id="UP001416858"/>
    </source>
</evidence>
<protein>
    <submittedName>
        <fullName evidence="1">Uncharacterized protein</fullName>
    </submittedName>
</protein>
<dbReference type="EMBL" id="BAABRO010000041">
    <property type="protein sequence ID" value="GAA5511176.1"/>
    <property type="molecule type" value="Genomic_DNA"/>
</dbReference>
<proteinExistence type="predicted"/>
<reference evidence="1 2" key="1">
    <citation type="submission" date="2024-02" db="EMBL/GenBank/DDBJ databases">
        <title>Rhodopirellula caenicola NBRC 110016.</title>
        <authorList>
            <person name="Ichikawa N."/>
            <person name="Katano-Makiyama Y."/>
            <person name="Hidaka K."/>
        </authorList>
    </citation>
    <scope>NUCLEOTIDE SEQUENCE [LARGE SCALE GENOMIC DNA]</scope>
    <source>
        <strain evidence="1 2">NBRC 110016</strain>
    </source>
</reference>
<comment type="caution">
    <text evidence="1">The sequence shown here is derived from an EMBL/GenBank/DDBJ whole genome shotgun (WGS) entry which is preliminary data.</text>
</comment>
<dbReference type="Proteomes" id="UP001416858">
    <property type="component" value="Unassembled WGS sequence"/>
</dbReference>
<name>A0ABP9W2E8_9BACT</name>
<gene>
    <name evidence="1" type="ORF">Rcae01_06692</name>
</gene>
<evidence type="ECO:0000313" key="1">
    <source>
        <dbReference type="EMBL" id="GAA5511176.1"/>
    </source>
</evidence>
<accession>A0ABP9W2E8</accession>